<dbReference type="AlphaFoldDB" id="A0A073JP64"/>
<evidence type="ECO:0000313" key="7">
    <source>
        <dbReference type="EMBL" id="RMX25409.1"/>
    </source>
</evidence>
<protein>
    <submittedName>
        <fullName evidence="6">Histidine phosphatase family protein</fullName>
    </submittedName>
    <submittedName>
        <fullName evidence="5">Phosphoglycerate mutase</fullName>
    </submittedName>
</protein>
<dbReference type="EMBL" id="CP027805">
    <property type="protein sequence ID" value="AWD63190.1"/>
    <property type="molecule type" value="Genomic_DNA"/>
</dbReference>
<feature type="binding site" evidence="3">
    <location>
        <position position="59"/>
    </location>
    <ligand>
        <name>substrate</name>
    </ligand>
</feature>
<dbReference type="PANTHER" id="PTHR46517">
    <property type="entry name" value="FRUCTOSE-2,6-BISPHOSPHATASE TIGAR"/>
    <property type="match status" value="1"/>
</dbReference>
<dbReference type="GO" id="GO:0045820">
    <property type="term" value="P:negative regulation of glycolytic process"/>
    <property type="evidence" value="ECO:0007669"/>
    <property type="project" value="TreeGrafter"/>
</dbReference>
<evidence type="ECO:0000313" key="9">
    <source>
        <dbReference type="Proteomes" id="UP000244083"/>
    </source>
</evidence>
<evidence type="ECO:0000313" key="11">
    <source>
        <dbReference type="Proteomes" id="UP000276940"/>
    </source>
</evidence>
<keyword evidence="1" id="KW-0378">Hydrolase</keyword>
<feature type="binding site" evidence="3">
    <location>
        <begin position="9"/>
        <end position="16"/>
    </location>
    <ligand>
        <name>substrate</name>
    </ligand>
</feature>
<dbReference type="SUPFAM" id="SSF53254">
    <property type="entry name" value="Phosphoglycerate mutase-like"/>
    <property type="match status" value="1"/>
</dbReference>
<dbReference type="InterPro" id="IPR013078">
    <property type="entry name" value="His_Pase_superF_clade-1"/>
</dbReference>
<dbReference type="EMBL" id="QAZN01000018">
    <property type="protein sequence ID" value="PTV02840.1"/>
    <property type="molecule type" value="Genomic_DNA"/>
</dbReference>
<evidence type="ECO:0000313" key="4">
    <source>
        <dbReference type="EMBL" id="AWD63190.1"/>
    </source>
</evidence>
<dbReference type="SMART" id="SM00855">
    <property type="entry name" value="PGAM"/>
    <property type="match status" value="1"/>
</dbReference>
<evidence type="ECO:0000313" key="8">
    <source>
        <dbReference type="Proteomes" id="UP000027731"/>
    </source>
</evidence>
<evidence type="ECO:0000256" key="2">
    <source>
        <dbReference type="PIRSR" id="PIRSR613078-1"/>
    </source>
</evidence>
<feature type="active site" description="Proton donor/acceptor" evidence="2">
    <location>
        <position position="86"/>
    </location>
</feature>
<dbReference type="Proteomes" id="UP000027731">
    <property type="component" value="Unassembled WGS sequence"/>
</dbReference>
<dbReference type="InterPro" id="IPR051695">
    <property type="entry name" value="Phosphoglycerate_Mutase"/>
</dbReference>
<name>A0A073JP64_LIMRT</name>
<gene>
    <name evidence="4" type="primary">gpmB</name>
    <name evidence="7" type="ORF">C5O77_04275</name>
    <name evidence="6" type="ORF">DB325_08600</name>
    <name evidence="5" type="ORF">LR3_04770</name>
    <name evidence="4" type="ORF">LWHH1689_1909</name>
</gene>
<evidence type="ECO:0000256" key="3">
    <source>
        <dbReference type="PIRSR" id="PIRSR613078-2"/>
    </source>
</evidence>
<sequence>MAINVYFVRHGQTYLNLYNRMQGWADGPLTPKGEEDAKRVGRALAPIQFDYVFCSDLARTVSTTRFLLAEHPGNNPKPIPEPAFREEFFGYFEGEDGQHFADFLGGPEGYHSFAEMVAGWGPDKLKDKIAAADNYGTAEDHVAFWKRVDKGFDRLRALPDGAEVLVVSHGATIRSIVQRYSDAYDPGDSPRNGSITKLTLDKNNTTVDFYNKLELPE</sequence>
<dbReference type="EMBL" id="JOSX01000019">
    <property type="protein sequence ID" value="KEK14955.1"/>
    <property type="molecule type" value="Genomic_DNA"/>
</dbReference>
<dbReference type="PATRIC" id="fig|1598.90.peg.1196"/>
<dbReference type="InterPro" id="IPR029033">
    <property type="entry name" value="His_PPase_superfam"/>
</dbReference>
<dbReference type="CDD" id="cd07067">
    <property type="entry name" value="HP_PGM_like"/>
    <property type="match status" value="1"/>
</dbReference>
<dbReference type="Pfam" id="PF00300">
    <property type="entry name" value="His_Phos_1"/>
    <property type="match status" value="1"/>
</dbReference>
<organism evidence="5 8">
    <name type="scientific">Limosilactobacillus reuteri</name>
    <name type="common">Lactobacillus reuteri</name>
    <dbReference type="NCBI Taxonomy" id="1598"/>
    <lineage>
        <taxon>Bacteria</taxon>
        <taxon>Bacillati</taxon>
        <taxon>Bacillota</taxon>
        <taxon>Bacilli</taxon>
        <taxon>Lactobacillales</taxon>
        <taxon>Lactobacillaceae</taxon>
        <taxon>Limosilactobacillus</taxon>
    </lineage>
</organism>
<feature type="active site" description="Tele-phosphohistidine intermediate" evidence="2">
    <location>
        <position position="10"/>
    </location>
</feature>
<evidence type="ECO:0000256" key="1">
    <source>
        <dbReference type="ARBA" id="ARBA00022801"/>
    </source>
</evidence>
<proteinExistence type="predicted"/>
<reference evidence="5 8" key="1">
    <citation type="submission" date="2014-06" db="EMBL/GenBank/DDBJ databases">
        <title>Genetic determinant of reutericyclin biosynthesis of Lactobacillus reuteri.</title>
        <authorList>
            <person name="Lin X."/>
            <person name="Duar R."/>
            <person name="Walter J."/>
            <person name="Gaenzle M."/>
        </authorList>
    </citation>
    <scope>NUCLEOTIDE SEQUENCE [LARGE SCALE GENOMIC DNA]</scope>
    <source>
        <strain evidence="5 8">LTH2584</strain>
    </source>
</reference>
<dbReference type="RefSeq" id="WP_003664816.1">
    <property type="nucleotide sequence ID" value="NZ_CP128363.1"/>
</dbReference>
<dbReference type="PANTHER" id="PTHR46517:SF1">
    <property type="entry name" value="FRUCTOSE-2,6-BISPHOSPHATASE TIGAR"/>
    <property type="match status" value="1"/>
</dbReference>
<dbReference type="Proteomes" id="UP000276940">
    <property type="component" value="Unassembled WGS sequence"/>
</dbReference>
<dbReference type="Proteomes" id="UP000244369">
    <property type="component" value="Chromosome"/>
</dbReference>
<evidence type="ECO:0000313" key="6">
    <source>
        <dbReference type="EMBL" id="PTV02840.1"/>
    </source>
</evidence>
<evidence type="ECO:0000313" key="10">
    <source>
        <dbReference type="Proteomes" id="UP000244369"/>
    </source>
</evidence>
<dbReference type="Proteomes" id="UP000244083">
    <property type="component" value="Unassembled WGS sequence"/>
</dbReference>
<reference evidence="4 10" key="4">
    <citation type="submission" date="2018-03" db="EMBL/GenBank/DDBJ databases">
        <title>Complete Genome Sequence of the Chinese traditional Highland Barley wine Isolate Lactobacillus reuteri WHH1689.</title>
        <authorList>
            <person name="Chen S."/>
            <person name="Chen L."/>
            <person name="Chen L."/>
            <person name="Li Y."/>
        </authorList>
    </citation>
    <scope>NUCLEOTIDE SEQUENCE [LARGE SCALE GENOMIC DNA]</scope>
    <source>
        <strain evidence="4 10">WHH1689</strain>
    </source>
</reference>
<dbReference type="Gene3D" id="3.40.50.1240">
    <property type="entry name" value="Phosphoglycerate mutase-like"/>
    <property type="match status" value="1"/>
</dbReference>
<dbReference type="GO" id="GO:0005829">
    <property type="term" value="C:cytosol"/>
    <property type="evidence" value="ECO:0007669"/>
    <property type="project" value="TreeGrafter"/>
</dbReference>
<accession>A0A073JP64</accession>
<reference evidence="9" key="5">
    <citation type="submission" date="2018-04" db="EMBL/GenBank/DDBJ databases">
        <title>Draft Genome Sequences of 10 Lactobacillus Species from 22 Commercial Probiotic Products.</title>
        <authorList>
            <person name="Gangiredla J."/>
            <person name="Barnaba T.J."/>
            <person name="Mammel M.K."/>
            <person name="Lacher D.W."/>
            <person name="Elkins C.A."/>
            <person name="Lampel K.A."/>
            <person name="Whitehouse C.A."/>
            <person name="Tartera C."/>
        </authorList>
    </citation>
    <scope>NUCLEOTIDE SEQUENCE [LARGE SCALE GENOMIC DNA]</scope>
    <source>
        <strain evidence="9">DS12_10</strain>
    </source>
</reference>
<dbReference type="GO" id="GO:0004331">
    <property type="term" value="F:fructose-2,6-bisphosphate 2-phosphatase activity"/>
    <property type="evidence" value="ECO:0007669"/>
    <property type="project" value="TreeGrafter"/>
</dbReference>
<reference evidence="7 11" key="3">
    <citation type="journal article" date="2018" name="J Appl Environ Microbiol">
        <title>The gut symbionts Lactobacillus reuteri R2lc and 2010 encode a polyketide synthase cluster that activates the mammalian aryl-hydrocarbon receptor.</title>
        <authorList>
            <person name="Ozcam M."/>
            <person name="Roos S."/>
            <person name="Van Pijkeren J.P."/>
        </authorList>
    </citation>
    <scope>NUCLEOTIDE SEQUENCE [LARGE SCALE GENOMIC DNA]</scope>
    <source>
        <strain evidence="7 11">R2lc</strain>
    </source>
</reference>
<evidence type="ECO:0000313" key="5">
    <source>
        <dbReference type="EMBL" id="KEK14955.1"/>
    </source>
</evidence>
<reference evidence="6" key="2">
    <citation type="journal article" date="2018" name="Genome Announc.">
        <title>Fifty-Six Draft Genome Sequences of 10 Lactobacillus Species from 22 Commercial Dietary Supplements.</title>
        <authorList>
            <person name="Gangiredla J."/>
            <person name="Barnaba T.J."/>
            <person name="Mammel M.K."/>
            <person name="Lacher D.W."/>
            <person name="Elkins C.A."/>
            <person name="Lampel K.A."/>
            <person name="Whitehouse C.A."/>
            <person name="Tartera C."/>
        </authorList>
    </citation>
    <scope>NUCLEOTIDE SEQUENCE</scope>
    <source>
        <strain evidence="6">DS12_10</strain>
    </source>
</reference>
<dbReference type="GO" id="GO:0043456">
    <property type="term" value="P:regulation of pentose-phosphate shunt"/>
    <property type="evidence" value="ECO:0007669"/>
    <property type="project" value="TreeGrafter"/>
</dbReference>
<dbReference type="EMBL" id="PTLS01000027">
    <property type="protein sequence ID" value="RMX25409.1"/>
    <property type="molecule type" value="Genomic_DNA"/>
</dbReference>